<dbReference type="Pfam" id="PF04295">
    <property type="entry name" value="GD_AH_second"/>
    <property type="match status" value="1"/>
</dbReference>
<dbReference type="GO" id="GO:0016787">
    <property type="term" value="F:hydrolase activity"/>
    <property type="evidence" value="ECO:0007669"/>
    <property type="project" value="UniProtKB-KW"/>
</dbReference>
<dbReference type="SMART" id="SM00858">
    <property type="entry name" value="SAF"/>
    <property type="match status" value="1"/>
</dbReference>
<dbReference type="CDD" id="cd11613">
    <property type="entry name" value="SAF_AH_GD"/>
    <property type="match status" value="1"/>
</dbReference>
<feature type="region of interest" description="Disordered" evidence="3">
    <location>
        <begin position="73"/>
        <end position="101"/>
    </location>
</feature>
<proteinExistence type="inferred from homology"/>
<evidence type="ECO:0000313" key="6">
    <source>
        <dbReference type="Proteomes" id="UP000584867"/>
    </source>
</evidence>
<dbReference type="PANTHER" id="PTHR30536:SF5">
    <property type="entry name" value="ALTRONATE DEHYDRATASE"/>
    <property type="match status" value="1"/>
</dbReference>
<dbReference type="GO" id="GO:0008789">
    <property type="term" value="F:altronate dehydratase activity"/>
    <property type="evidence" value="ECO:0007669"/>
    <property type="project" value="UniProtKB-EC"/>
</dbReference>
<dbReference type="EC" id="4.2.1.7" evidence="5"/>
<dbReference type="EMBL" id="JACHIO010000001">
    <property type="protein sequence ID" value="MBB5061827.1"/>
    <property type="molecule type" value="Genomic_DNA"/>
</dbReference>
<gene>
    <name evidence="5" type="ORF">HDF15_000152</name>
</gene>
<evidence type="ECO:0000313" key="5">
    <source>
        <dbReference type="EMBL" id="MBB5061827.1"/>
    </source>
</evidence>
<dbReference type="RefSeq" id="WP_184252369.1">
    <property type="nucleotide sequence ID" value="NZ_JACHIO010000001.1"/>
</dbReference>
<sequence length="504" mass="52840">MSLLQLHPRDSVAIVTETIVAGSSVDGLKALDDIPGGHKIATHDIASGEPILKYGRIIGVATQKIAAGEHVHSHNLSIGSSEDRAPAKRVEQSPSPGALSKSAPIVEQKETFFGYARPNGSVGTRNYLGILTSVNCSATVAKRIAAHFTAERLAAFPNVDGVVALTHSGGCGMSDSGEGAEMLRRTISGYANHPNFAATLLLGLGCEANQISRIVPLTTGNITATTIQDEGGTKAAIARGISEIERLLPEANEAQRTLQLVSKLVVGLQCGGSDGWSGITANPALGLAMDHLIANGGTAILSETPEIFGAEHLLTSRAEASVAAQLMERIAWWQQYAERHNNSLDNNPSPGNKLGGITTILEKSLGAVAKGGSSPLRAVMRYADSLPCRGLIFMDSPGYDPVSATGQIASGANMVCFTTGRGSVFGAKPVPSLKLSTTTQLYQRMRDDIDINCGTILDGAESLSEVASHIYSAILDTASGKLTKSEELGFGEEEFQPWMLNSVL</sequence>
<dbReference type="Gene3D" id="2.30.130.110">
    <property type="match status" value="1"/>
</dbReference>
<reference evidence="5 6" key="1">
    <citation type="submission" date="2020-08" db="EMBL/GenBank/DDBJ databases">
        <title>Genomic Encyclopedia of Type Strains, Phase IV (KMG-V): Genome sequencing to study the core and pangenomes of soil and plant-associated prokaryotes.</title>
        <authorList>
            <person name="Whitman W."/>
        </authorList>
    </citation>
    <scope>NUCLEOTIDE SEQUENCE [LARGE SCALE GENOMIC DNA]</scope>
    <source>
        <strain evidence="5 6">X5P3</strain>
    </source>
</reference>
<dbReference type="Pfam" id="PF20629">
    <property type="entry name" value="GD_AH_C"/>
    <property type="match status" value="1"/>
</dbReference>
<comment type="similarity">
    <text evidence="1">Belongs to the UxaA family.</text>
</comment>
<dbReference type="PANTHER" id="PTHR30536">
    <property type="entry name" value="ALTRONATE/GALACTARATE DEHYDRATASE"/>
    <property type="match status" value="1"/>
</dbReference>
<keyword evidence="2 5" id="KW-0456">Lyase</keyword>
<dbReference type="AlphaFoldDB" id="A0A7W7ZLB0"/>
<feature type="compositionally biased region" description="Basic and acidic residues" evidence="3">
    <location>
        <begin position="81"/>
        <end position="91"/>
    </location>
</feature>
<dbReference type="InterPro" id="IPR048332">
    <property type="entry name" value="GD_AH_C"/>
</dbReference>
<evidence type="ECO:0000256" key="1">
    <source>
        <dbReference type="ARBA" id="ARBA00010986"/>
    </source>
</evidence>
<accession>A0A7W7ZLB0</accession>
<dbReference type="InterPro" id="IPR013974">
    <property type="entry name" value="SAF"/>
</dbReference>
<evidence type="ECO:0000256" key="3">
    <source>
        <dbReference type="SAM" id="MobiDB-lite"/>
    </source>
</evidence>
<evidence type="ECO:0000256" key="2">
    <source>
        <dbReference type="ARBA" id="ARBA00023239"/>
    </source>
</evidence>
<protein>
    <submittedName>
        <fullName evidence="5">Altronate hydrolase</fullName>
        <ecNumber evidence="5">4.2.1.7</ecNumber>
    </submittedName>
</protein>
<name>A0A7W7ZLB0_9BACT</name>
<organism evidence="5 6">
    <name type="scientific">Granulicella mallensis</name>
    <dbReference type="NCBI Taxonomy" id="940614"/>
    <lineage>
        <taxon>Bacteria</taxon>
        <taxon>Pseudomonadati</taxon>
        <taxon>Acidobacteriota</taxon>
        <taxon>Terriglobia</taxon>
        <taxon>Terriglobales</taxon>
        <taxon>Acidobacteriaceae</taxon>
        <taxon>Granulicella</taxon>
    </lineage>
</organism>
<keyword evidence="5" id="KW-0378">Hydrolase</keyword>
<dbReference type="InterPro" id="IPR007392">
    <property type="entry name" value="GD_AH_second"/>
</dbReference>
<evidence type="ECO:0000259" key="4">
    <source>
        <dbReference type="SMART" id="SM00858"/>
    </source>
</evidence>
<comment type="caution">
    <text evidence="5">The sequence shown here is derived from an EMBL/GenBank/DDBJ whole genome shotgun (WGS) entry which is preliminary data.</text>
</comment>
<dbReference type="InterPro" id="IPR044144">
    <property type="entry name" value="SAF_UxaA/GarD"/>
</dbReference>
<dbReference type="InterPro" id="IPR052172">
    <property type="entry name" value="UxaA_altronate/galactarate_dh"/>
</dbReference>
<dbReference type="Proteomes" id="UP000584867">
    <property type="component" value="Unassembled WGS sequence"/>
</dbReference>
<feature type="domain" description="SAF" evidence="4">
    <location>
        <begin position="10"/>
        <end position="77"/>
    </location>
</feature>
<dbReference type="GO" id="GO:0019698">
    <property type="term" value="P:D-galacturonate catabolic process"/>
    <property type="evidence" value="ECO:0007669"/>
    <property type="project" value="TreeGrafter"/>
</dbReference>
<dbReference type="Pfam" id="PF08666">
    <property type="entry name" value="SAF"/>
    <property type="match status" value="1"/>
</dbReference>